<evidence type="ECO:0000256" key="2">
    <source>
        <dbReference type="ARBA" id="ARBA00005585"/>
    </source>
</evidence>
<evidence type="ECO:0000256" key="3">
    <source>
        <dbReference type="ARBA" id="ARBA00022692"/>
    </source>
</evidence>
<keyword evidence="4 7" id="KW-1133">Transmembrane helix</keyword>
<comment type="similarity">
    <text evidence="2">Belongs to the patched family.</text>
</comment>
<reference evidence="8 9" key="2">
    <citation type="submission" date="2018-11" db="EMBL/GenBank/DDBJ databases">
        <authorList>
            <consortium name="Pathogen Informatics"/>
        </authorList>
    </citation>
    <scope>NUCLEOTIDE SEQUENCE [LARGE SCALE GENOMIC DNA]</scope>
</reference>
<evidence type="ECO:0000313" key="9">
    <source>
        <dbReference type="Proteomes" id="UP000276776"/>
    </source>
</evidence>
<dbReference type="WBParaSite" id="TCLT_0001057601-mRNA-1">
    <property type="protein sequence ID" value="TCLT_0001057601-mRNA-1"/>
    <property type="gene ID" value="TCLT_0001057601"/>
</dbReference>
<evidence type="ECO:0000256" key="1">
    <source>
        <dbReference type="ARBA" id="ARBA00004141"/>
    </source>
</evidence>
<protein>
    <submittedName>
        <fullName evidence="10">SSD domain-containing protein</fullName>
    </submittedName>
</protein>
<dbReference type="OMA" id="WNMAKPE"/>
<name>A0A0N5DBL4_THECL</name>
<dbReference type="AlphaFoldDB" id="A0A0N5DBL4"/>
<accession>A0A0N5DBL4</accession>
<evidence type="ECO:0000256" key="5">
    <source>
        <dbReference type="ARBA" id="ARBA00023136"/>
    </source>
</evidence>
<feature type="transmembrane region" description="Helical" evidence="7">
    <location>
        <begin position="86"/>
        <end position="108"/>
    </location>
</feature>
<evidence type="ECO:0000313" key="10">
    <source>
        <dbReference type="WBParaSite" id="TCLT_0001057601-mRNA-1"/>
    </source>
</evidence>
<reference evidence="10" key="1">
    <citation type="submission" date="2017-02" db="UniProtKB">
        <authorList>
            <consortium name="WormBaseParasite"/>
        </authorList>
    </citation>
    <scope>IDENTIFICATION</scope>
</reference>
<dbReference type="GO" id="GO:0005886">
    <property type="term" value="C:plasma membrane"/>
    <property type="evidence" value="ECO:0007669"/>
    <property type="project" value="TreeGrafter"/>
</dbReference>
<keyword evidence="6" id="KW-0325">Glycoprotein</keyword>
<evidence type="ECO:0000256" key="7">
    <source>
        <dbReference type="SAM" id="Phobius"/>
    </source>
</evidence>
<dbReference type="PANTHER" id="PTHR46022">
    <property type="entry name" value="PROTEIN PATCHED"/>
    <property type="match status" value="1"/>
</dbReference>
<gene>
    <name evidence="8" type="ORF">TCLT_LOCUS10565</name>
</gene>
<dbReference type="GO" id="GO:0097108">
    <property type="term" value="F:hedgehog family protein binding"/>
    <property type="evidence" value="ECO:0007669"/>
    <property type="project" value="TreeGrafter"/>
</dbReference>
<dbReference type="GO" id="GO:0008158">
    <property type="term" value="F:hedgehog receptor activity"/>
    <property type="evidence" value="ECO:0007669"/>
    <property type="project" value="TreeGrafter"/>
</dbReference>
<dbReference type="OrthoDB" id="5873834at2759"/>
<evidence type="ECO:0000256" key="6">
    <source>
        <dbReference type="ARBA" id="ARBA00023180"/>
    </source>
</evidence>
<dbReference type="EMBL" id="UYYF01005181">
    <property type="protein sequence ID" value="VDN08267.1"/>
    <property type="molecule type" value="Genomic_DNA"/>
</dbReference>
<evidence type="ECO:0000256" key="4">
    <source>
        <dbReference type="ARBA" id="ARBA00022989"/>
    </source>
</evidence>
<keyword evidence="9" id="KW-1185">Reference proteome</keyword>
<dbReference type="Proteomes" id="UP000276776">
    <property type="component" value="Unassembled WGS sequence"/>
</dbReference>
<dbReference type="GO" id="GO:0045879">
    <property type="term" value="P:negative regulation of smoothened signaling pathway"/>
    <property type="evidence" value="ECO:0007669"/>
    <property type="project" value="TreeGrafter"/>
</dbReference>
<comment type="subcellular location">
    <subcellularLocation>
        <location evidence="1">Membrane</location>
        <topology evidence="1">Multi-pass membrane protein</topology>
    </subcellularLocation>
</comment>
<proteinExistence type="inferred from homology"/>
<evidence type="ECO:0000313" key="8">
    <source>
        <dbReference type="EMBL" id="VDN08267.1"/>
    </source>
</evidence>
<dbReference type="PANTHER" id="PTHR46022:SF6">
    <property type="entry name" value="PROTEIN PATCHED HOMOLOG 3"/>
    <property type="match status" value="1"/>
</dbReference>
<keyword evidence="3 7" id="KW-0812">Transmembrane</keyword>
<dbReference type="GO" id="GO:0005119">
    <property type="term" value="F:smoothened binding"/>
    <property type="evidence" value="ECO:0007669"/>
    <property type="project" value="TreeGrafter"/>
</dbReference>
<sequence length="429" mass="48891">MQGCTVVPEDMNKVLNKWLVGKKSSDSALYSEQWHHQFTSRPTWCDADMSLQQINQGIATGNRLALYVRSFFQSLLFTLGTFVQNWAWYVVVTGLSLYFICTLGLQYMHIETDLMKLWVEEGGRLNEELHFLQRIQQDESYRLKRSAKIDNSTVNEPSVSINEIEDGTSFNMNRENAFDNRFQVLIQTPAVIGTNALTKESLLKHVQIMEEIAHFQVEMYGENWTLSDICFKPPSPHLPQGPFAKLMTKILDRLIPCIWITPIDCFWEGSKPLGPSPPLKLGSDIQAFISSLPKGNITWKNLDPLAVLKETAMLFDLGTIFNLFERTGIGSAYLDRWCIDPLDPECPPTTPNAFNRCAAFKKFHSWNMAKPENQRIHLEPMDIVEDSSEADESASQILDNLFGMFSKCKVTNLNIGFAHAKLRHARTDL</sequence>
<dbReference type="STRING" id="103827.A0A0N5DBL4"/>
<keyword evidence="5 7" id="KW-0472">Membrane</keyword>
<organism evidence="10">
    <name type="scientific">Thelazia callipaeda</name>
    <name type="common">Oriental eyeworm</name>
    <name type="synonym">Parasitic nematode</name>
    <dbReference type="NCBI Taxonomy" id="103827"/>
    <lineage>
        <taxon>Eukaryota</taxon>
        <taxon>Metazoa</taxon>
        <taxon>Ecdysozoa</taxon>
        <taxon>Nematoda</taxon>
        <taxon>Chromadorea</taxon>
        <taxon>Rhabditida</taxon>
        <taxon>Spirurina</taxon>
        <taxon>Spiruromorpha</taxon>
        <taxon>Thelazioidea</taxon>
        <taxon>Thelaziidae</taxon>
        <taxon>Thelazia</taxon>
    </lineage>
</organism>